<keyword evidence="1" id="KW-0472">Membrane</keyword>
<name>A0ABP1CGS4_9APHY</name>
<dbReference type="InterPro" id="IPR018392">
    <property type="entry name" value="LysM"/>
</dbReference>
<evidence type="ECO:0000313" key="4">
    <source>
        <dbReference type="Proteomes" id="UP001497453"/>
    </source>
</evidence>
<dbReference type="Gene3D" id="3.10.350.10">
    <property type="entry name" value="LysM domain"/>
    <property type="match status" value="1"/>
</dbReference>
<dbReference type="Pfam" id="PF01476">
    <property type="entry name" value="LysM"/>
    <property type="match status" value="1"/>
</dbReference>
<organism evidence="3 4">
    <name type="scientific">Somion occarium</name>
    <dbReference type="NCBI Taxonomy" id="3059160"/>
    <lineage>
        <taxon>Eukaryota</taxon>
        <taxon>Fungi</taxon>
        <taxon>Dikarya</taxon>
        <taxon>Basidiomycota</taxon>
        <taxon>Agaricomycotina</taxon>
        <taxon>Agaricomycetes</taxon>
        <taxon>Polyporales</taxon>
        <taxon>Cerrenaceae</taxon>
        <taxon>Somion</taxon>
    </lineage>
</organism>
<gene>
    <name evidence="3" type="ORF">GFSPODELE1_LOCUS508</name>
</gene>
<proteinExistence type="predicted"/>
<dbReference type="Proteomes" id="UP001497453">
    <property type="component" value="Chromosome 1"/>
</dbReference>
<evidence type="ECO:0000259" key="2">
    <source>
        <dbReference type="PROSITE" id="PS51782"/>
    </source>
</evidence>
<accession>A0ABP1CGS4</accession>
<dbReference type="InterPro" id="IPR036779">
    <property type="entry name" value="LysM_dom_sf"/>
</dbReference>
<keyword evidence="1" id="KW-1133">Transmembrane helix</keyword>
<dbReference type="CDD" id="cd00118">
    <property type="entry name" value="LysM"/>
    <property type="match status" value="1"/>
</dbReference>
<feature type="transmembrane region" description="Helical" evidence="1">
    <location>
        <begin position="101"/>
        <end position="120"/>
    </location>
</feature>
<keyword evidence="1" id="KW-0812">Transmembrane</keyword>
<evidence type="ECO:0000256" key="1">
    <source>
        <dbReference type="SAM" id="Phobius"/>
    </source>
</evidence>
<sequence>MGRWTQYDEDDYRLPEGMKRVGYDADTGRYYYRDGAGSLWEGAEGAQYGELKQVSDTTTVDITSDDDLEAAPTRADGYQPLASDQDMDPRRAVNNTHAYRTLFPFFLIILVVLLLVLRLVSHPSQSDEPDIVLCTGKARPYRVKKGDTCWDIAKREGCTLEELQNVNQDLECKRLTPSQIICLPEAKTA</sequence>
<feature type="domain" description="LysM" evidence="2">
    <location>
        <begin position="139"/>
        <end position="183"/>
    </location>
</feature>
<keyword evidence="4" id="KW-1185">Reference proteome</keyword>
<evidence type="ECO:0000313" key="3">
    <source>
        <dbReference type="EMBL" id="CAL1694892.1"/>
    </source>
</evidence>
<protein>
    <recommendedName>
        <fullName evidence="2">LysM domain-containing protein</fullName>
    </recommendedName>
</protein>
<reference evidence="4" key="1">
    <citation type="submission" date="2024-04" db="EMBL/GenBank/DDBJ databases">
        <authorList>
            <person name="Shaw F."/>
            <person name="Minotto A."/>
        </authorList>
    </citation>
    <scope>NUCLEOTIDE SEQUENCE [LARGE SCALE GENOMIC DNA]</scope>
</reference>
<dbReference type="EMBL" id="OZ037944">
    <property type="protein sequence ID" value="CAL1694892.1"/>
    <property type="molecule type" value="Genomic_DNA"/>
</dbReference>
<dbReference type="PROSITE" id="PS51782">
    <property type="entry name" value="LYSM"/>
    <property type="match status" value="1"/>
</dbReference>
<dbReference type="SUPFAM" id="SSF54106">
    <property type="entry name" value="LysM domain"/>
    <property type="match status" value="1"/>
</dbReference>
<dbReference type="SMART" id="SM00257">
    <property type="entry name" value="LysM"/>
    <property type="match status" value="1"/>
</dbReference>